<dbReference type="CDD" id="cd20507">
    <property type="entry name" value="CYCLIN_CCNB1-like_rpt1"/>
    <property type="match status" value="1"/>
</dbReference>
<reference evidence="8" key="2">
    <citation type="submission" date="2019-01" db="UniProtKB">
        <authorList>
            <consortium name="EnsemblPlants"/>
        </authorList>
    </citation>
    <scope>IDENTIFICATION</scope>
    <source>
        <strain evidence="8">cv. Heinz 1706</strain>
    </source>
</reference>
<protein>
    <recommendedName>
        <fullName evidence="10">Cyclin N-terminal domain-containing protein</fullName>
    </recommendedName>
</protein>
<dbReference type="InterPro" id="IPR004367">
    <property type="entry name" value="Cyclin_C-dom"/>
</dbReference>
<dbReference type="Pfam" id="PF02984">
    <property type="entry name" value="Cyclin_C"/>
    <property type="match status" value="1"/>
</dbReference>
<dbReference type="EnsemblPlants" id="Solyc07g066660.3.1">
    <property type="protein sequence ID" value="Solyc07g066660.3.1"/>
    <property type="gene ID" value="Solyc07g066660.3"/>
</dbReference>
<keyword evidence="9" id="KW-1185">Reference proteome</keyword>
<dbReference type="GO" id="GO:0000307">
    <property type="term" value="C:cyclin-dependent protein kinase holoenzyme complex"/>
    <property type="evidence" value="ECO:0000318"/>
    <property type="project" value="GO_Central"/>
</dbReference>
<dbReference type="AlphaFoldDB" id="A0A3Q7HGL0"/>
<dbReference type="Pfam" id="PF00134">
    <property type="entry name" value="Cyclin_N"/>
    <property type="match status" value="1"/>
</dbReference>
<dbReference type="SMART" id="SM01332">
    <property type="entry name" value="Cyclin_C"/>
    <property type="match status" value="1"/>
</dbReference>
<dbReference type="InterPro" id="IPR006671">
    <property type="entry name" value="Cyclin_N"/>
</dbReference>
<evidence type="ECO:0000259" key="6">
    <source>
        <dbReference type="SMART" id="SM00385"/>
    </source>
</evidence>
<dbReference type="Gramene" id="Solyc07g066660.3.1">
    <property type="protein sequence ID" value="Solyc07g066660.3.1"/>
    <property type="gene ID" value="Solyc07g066660.3"/>
</dbReference>
<feature type="domain" description="Cyclin-like" evidence="6">
    <location>
        <begin position="525"/>
        <end position="609"/>
    </location>
</feature>
<dbReference type="GO" id="GO:0051301">
    <property type="term" value="P:cell division"/>
    <property type="evidence" value="ECO:0007669"/>
    <property type="project" value="UniProtKB-KW"/>
</dbReference>
<keyword evidence="2" id="KW-0132">Cell division</keyword>
<keyword evidence="3 5" id="KW-0195">Cyclin</keyword>
<organism evidence="8">
    <name type="scientific">Solanum lycopersicum</name>
    <name type="common">Tomato</name>
    <name type="synonym">Lycopersicon esculentum</name>
    <dbReference type="NCBI Taxonomy" id="4081"/>
    <lineage>
        <taxon>Eukaryota</taxon>
        <taxon>Viridiplantae</taxon>
        <taxon>Streptophyta</taxon>
        <taxon>Embryophyta</taxon>
        <taxon>Tracheophyta</taxon>
        <taxon>Spermatophyta</taxon>
        <taxon>Magnoliopsida</taxon>
        <taxon>eudicotyledons</taxon>
        <taxon>Gunneridae</taxon>
        <taxon>Pentapetalae</taxon>
        <taxon>asterids</taxon>
        <taxon>lamiids</taxon>
        <taxon>Solanales</taxon>
        <taxon>Solanaceae</taxon>
        <taxon>Solanoideae</taxon>
        <taxon>Solaneae</taxon>
        <taxon>Solanum</taxon>
        <taxon>Solanum subgen. Lycopersicon</taxon>
    </lineage>
</organism>
<dbReference type="GO" id="GO:0016538">
    <property type="term" value="F:cyclin-dependent protein serine/threonine kinase regulator activity"/>
    <property type="evidence" value="ECO:0000318"/>
    <property type="project" value="GO_Central"/>
</dbReference>
<evidence type="ECO:0000313" key="8">
    <source>
        <dbReference type="EnsemblPlants" id="Solyc07g066660.3.1"/>
    </source>
</evidence>
<evidence type="ECO:0000256" key="5">
    <source>
        <dbReference type="RuleBase" id="RU000383"/>
    </source>
</evidence>
<evidence type="ECO:0000313" key="9">
    <source>
        <dbReference type="Proteomes" id="UP000004994"/>
    </source>
</evidence>
<evidence type="ECO:0008006" key="10">
    <source>
        <dbReference type="Google" id="ProtNLM"/>
    </source>
</evidence>
<evidence type="ECO:0000256" key="2">
    <source>
        <dbReference type="ARBA" id="ARBA00022618"/>
    </source>
</evidence>
<reference evidence="8" key="1">
    <citation type="journal article" date="2012" name="Nature">
        <title>The tomato genome sequence provides insights into fleshy fruit evolution.</title>
        <authorList>
            <consortium name="Tomato Genome Consortium"/>
        </authorList>
    </citation>
    <scope>NUCLEOTIDE SEQUENCE [LARGE SCALE GENOMIC DNA]</scope>
    <source>
        <strain evidence="8">cv. Heinz 1706</strain>
    </source>
</reference>
<dbReference type="GO" id="GO:0000082">
    <property type="term" value="P:G1/S transition of mitotic cell cycle"/>
    <property type="evidence" value="ECO:0000318"/>
    <property type="project" value="GO_Central"/>
</dbReference>
<feature type="domain" description="Cyclin-like" evidence="6">
    <location>
        <begin position="622"/>
        <end position="704"/>
    </location>
</feature>
<feature type="domain" description="Cyclin C-terminal" evidence="7">
    <location>
        <begin position="618"/>
        <end position="735"/>
    </location>
</feature>
<dbReference type="OMA" id="DLWHPRI"/>
<dbReference type="InterPro" id="IPR013763">
    <property type="entry name" value="Cyclin-like_dom"/>
</dbReference>
<dbReference type="InterPro" id="IPR039361">
    <property type="entry name" value="Cyclin"/>
</dbReference>
<proteinExistence type="inferred from homology"/>
<dbReference type="InterPro" id="IPR036915">
    <property type="entry name" value="Cyclin-like_sf"/>
</dbReference>
<evidence type="ECO:0000256" key="4">
    <source>
        <dbReference type="ARBA" id="ARBA00023306"/>
    </source>
</evidence>
<evidence type="ECO:0000256" key="1">
    <source>
        <dbReference type="ARBA" id="ARBA00006955"/>
    </source>
</evidence>
<dbReference type="SUPFAM" id="SSF47954">
    <property type="entry name" value="Cyclin-like"/>
    <property type="match status" value="2"/>
</dbReference>
<dbReference type="FunCoup" id="A0A3Q7HGL0">
    <property type="interactions" value="696"/>
</dbReference>
<dbReference type="STRING" id="4081.A0A3Q7HGL0"/>
<dbReference type="FunFam" id="1.10.472.10:FF:000057">
    <property type="entry name" value="Cyclin N-terminal domain containing 2"/>
    <property type="match status" value="1"/>
</dbReference>
<comment type="similarity">
    <text evidence="1">Belongs to the cyclin family. Cyclin AB subfamily.</text>
</comment>
<dbReference type="SMART" id="SM00385">
    <property type="entry name" value="CYCLIN"/>
    <property type="match status" value="2"/>
</dbReference>
<keyword evidence="4" id="KW-0131">Cell cycle</keyword>
<dbReference type="Proteomes" id="UP000004994">
    <property type="component" value="Chromosome 7"/>
</dbReference>
<name>A0A3Q7HGL0_SOLLC</name>
<dbReference type="Gene3D" id="1.10.472.10">
    <property type="entry name" value="Cyclin-like"/>
    <property type="match status" value="2"/>
</dbReference>
<dbReference type="FunFam" id="1.10.472.10:FF:000091">
    <property type="entry name" value="putative cyclin-B3-1 isoform X3"/>
    <property type="match status" value="1"/>
</dbReference>
<evidence type="ECO:0000259" key="7">
    <source>
        <dbReference type="SMART" id="SM01332"/>
    </source>
</evidence>
<dbReference type="InParanoid" id="A0A3Q7HGL0"/>
<dbReference type="PaxDb" id="4081-Solyc07g066660.2.1"/>
<dbReference type="GO" id="GO:0005634">
    <property type="term" value="C:nucleus"/>
    <property type="evidence" value="ECO:0000318"/>
    <property type="project" value="GO_Central"/>
</dbReference>
<dbReference type="GO" id="GO:0005737">
    <property type="term" value="C:cytoplasm"/>
    <property type="evidence" value="ECO:0000318"/>
    <property type="project" value="GO_Central"/>
</dbReference>
<accession>A0A3Q7HGL0</accession>
<sequence length="739" mass="83470">MGKLNSQKHKSIQNGGIRELKIYEEADKIKYQSRDSLSSRCKGKSGVLSMIDVQTSQKNLKSDIKNEEKTKEKCSTSVKIFVKRKVLTDISNIRGNSLRTKSYNSSKLVDSNDKWSRITNNSSRNFIMGNVRTNMNGATGDEEILTRAPFKDTKASFEGPKTKIQGRKSVTIGIRSTRRNALPPSRRSLLTLQQVNVDDTNYKEKGNLRRNLSGATGDRQILTQAPFKAVKAPFDGPKTKTQGSKSATIGISLILSVWLLRTTGRNALPPSRRSLPVLEQVNTKGTHNKAKENPKELEKGKGINGVPVLAKLKAAGDVLPQLSNHNNIRRNRVSDASARMAPKGHTKAEIGALRKKSVKTVLKISARGLNSQPFSKSSSMSNVHKCTSRVAIPYKRLEDVSTSSLSKYATSDISAEQPHQKEVVSSSNGSLDTPECSIARRKSYRRKSFTCLLMARSKFLKEQCGSVKLENLSNIYDNCNHLEVTEYVDDIYLYYWVIEAQNQPIKNYMEIQKEITPQMRGILINWLIEVHLKFDLMQEALFLMVTLLDYYLSLVRVKKNDLQLVGLTSLFLASKYEDLWHPRIIDLLSISGESYTRDQMLDMEKDILRKLKFRLNAATPYVFMLRLLKAAQADTRFEHLAFYLIELCLVEYEALNYKPSMLCASAIYVARCTMQVMPAWTPLLGMHARYQESQLRQCAEMILRFHKSATTALLKVTHEKYMCSSNGKVASIRPLESLP</sequence>
<evidence type="ECO:0000256" key="3">
    <source>
        <dbReference type="ARBA" id="ARBA00023127"/>
    </source>
</evidence>
<dbReference type="PANTHER" id="PTHR10177">
    <property type="entry name" value="CYCLINS"/>
    <property type="match status" value="1"/>
</dbReference>